<evidence type="ECO:0000256" key="6">
    <source>
        <dbReference type="ARBA" id="ARBA00050776"/>
    </source>
</evidence>
<dbReference type="PROSITE" id="PS00595">
    <property type="entry name" value="AA_TRANSFER_CLASS_5"/>
    <property type="match status" value="1"/>
</dbReference>
<gene>
    <name evidence="10" type="ORF">CBW65_11770</name>
</gene>
<evidence type="ECO:0000256" key="2">
    <source>
        <dbReference type="ARBA" id="ARBA00010447"/>
    </source>
</evidence>
<dbReference type="InterPro" id="IPR010970">
    <property type="entry name" value="Cys_dSase_SufS"/>
</dbReference>
<keyword evidence="5 8" id="KW-0663">Pyridoxal phosphate</keyword>
<evidence type="ECO:0000256" key="7">
    <source>
        <dbReference type="RuleBase" id="RU004504"/>
    </source>
</evidence>
<evidence type="ECO:0000313" key="10">
    <source>
        <dbReference type="EMBL" id="ARU61614.1"/>
    </source>
</evidence>
<dbReference type="PANTHER" id="PTHR43586">
    <property type="entry name" value="CYSTEINE DESULFURASE"/>
    <property type="match status" value="1"/>
</dbReference>
<dbReference type="Pfam" id="PF00266">
    <property type="entry name" value="Aminotran_5"/>
    <property type="match status" value="1"/>
</dbReference>
<protein>
    <recommendedName>
        <fullName evidence="3 8">Cysteine desulfurase</fullName>
        <ecNumber evidence="3 8">2.8.1.7</ecNumber>
    </recommendedName>
</protein>
<dbReference type="EC" id="2.8.1.7" evidence="3 8"/>
<evidence type="ECO:0000256" key="8">
    <source>
        <dbReference type="RuleBase" id="RU004506"/>
    </source>
</evidence>
<dbReference type="PIRSF" id="PIRSF005572">
    <property type="entry name" value="NifS"/>
    <property type="match status" value="1"/>
</dbReference>
<dbReference type="Gene3D" id="3.40.640.10">
    <property type="entry name" value="Type I PLP-dependent aspartate aminotransferase-like (Major domain)"/>
    <property type="match status" value="1"/>
</dbReference>
<evidence type="ECO:0000256" key="3">
    <source>
        <dbReference type="ARBA" id="ARBA00012239"/>
    </source>
</evidence>
<dbReference type="NCBIfam" id="TIGR01979">
    <property type="entry name" value="sufS"/>
    <property type="match status" value="1"/>
</dbReference>
<dbReference type="GO" id="GO:0030170">
    <property type="term" value="F:pyridoxal phosphate binding"/>
    <property type="evidence" value="ECO:0007669"/>
    <property type="project" value="UniProtKB-UniRule"/>
</dbReference>
<evidence type="ECO:0000256" key="4">
    <source>
        <dbReference type="ARBA" id="ARBA00022679"/>
    </source>
</evidence>
<feature type="domain" description="Aminotransferase class V" evidence="9">
    <location>
        <begin position="26"/>
        <end position="394"/>
    </location>
</feature>
<evidence type="ECO:0000256" key="1">
    <source>
        <dbReference type="ARBA" id="ARBA00001933"/>
    </source>
</evidence>
<dbReference type="InterPro" id="IPR020578">
    <property type="entry name" value="Aminotrans_V_PyrdxlP_BS"/>
</dbReference>
<comment type="function">
    <text evidence="8">Catalyzes the removal of elemental sulfur and selenium atoms from L-cysteine, L-cystine, L-selenocysteine, and L-selenocystine to produce L-alanine.</text>
</comment>
<dbReference type="AlphaFoldDB" id="A0A1Y0IQI7"/>
<dbReference type="KEGG" id="tum:CBW65_11770"/>
<dbReference type="InterPro" id="IPR016454">
    <property type="entry name" value="Cysteine_dSase"/>
</dbReference>
<reference evidence="11" key="1">
    <citation type="submission" date="2017-05" db="EMBL/GenBank/DDBJ databases">
        <authorList>
            <person name="Sung H."/>
        </authorList>
    </citation>
    <scope>NUCLEOTIDE SEQUENCE [LARGE SCALE GENOMIC DNA]</scope>
    <source>
        <strain evidence="11">AR23208</strain>
    </source>
</reference>
<keyword evidence="4 8" id="KW-0808">Transferase</keyword>
<dbReference type="SUPFAM" id="SSF53383">
    <property type="entry name" value="PLP-dependent transferases"/>
    <property type="match status" value="1"/>
</dbReference>
<evidence type="ECO:0000259" key="9">
    <source>
        <dbReference type="Pfam" id="PF00266"/>
    </source>
</evidence>
<sequence length="407" mass="43880">MDRKEGVAMKQDFPLLKQHMNGKPLIYLDSAATTQKPQPVLDALHRYYTTQNANVHRGVYALAATATDLYEGAREKAARFVNAHSARQIVFTRGTTEALNLVASGYLRPRLQPGDEILTTVAEHHSNLIPWQMAAKQTGARLRFLPLEADGTLDLAKAAPCITPRTRAIAIAHISNVLGTIHPIQELAALAHQNHAVLIVDAAQSAPHHPLDVQALDCDFLAFSGHKLYGPTGIGVLYGKRELLAATEPVQYGGEMIDEVELLDASWKDAPWKLEAGTPPIAEAAGLAAAIDYLEARGRDTIQQHIADLTAYAYDQLSTLDSLTLYGPKKRGGVVSFNLGGVHPHDVATVLDAAGIAVRAGHHCAQPLMKWLGVAATVRASFGIYNTRADVDALTAALREAKGLFDV</sequence>
<dbReference type="InterPro" id="IPR015421">
    <property type="entry name" value="PyrdxlP-dep_Trfase_major"/>
</dbReference>
<evidence type="ECO:0000256" key="5">
    <source>
        <dbReference type="ARBA" id="ARBA00022898"/>
    </source>
</evidence>
<dbReference type="InterPro" id="IPR015424">
    <property type="entry name" value="PyrdxlP-dep_Trfase"/>
</dbReference>
<dbReference type="Proteomes" id="UP000195437">
    <property type="component" value="Chromosome"/>
</dbReference>
<dbReference type="GO" id="GO:0031071">
    <property type="term" value="F:cysteine desulfurase activity"/>
    <property type="evidence" value="ECO:0007669"/>
    <property type="project" value="UniProtKB-UniRule"/>
</dbReference>
<organism evidence="10 11">
    <name type="scientific">Tumebacillus avium</name>
    <dbReference type="NCBI Taxonomy" id="1903704"/>
    <lineage>
        <taxon>Bacteria</taxon>
        <taxon>Bacillati</taxon>
        <taxon>Bacillota</taxon>
        <taxon>Bacilli</taxon>
        <taxon>Bacillales</taxon>
        <taxon>Alicyclobacillaceae</taxon>
        <taxon>Tumebacillus</taxon>
    </lineage>
</organism>
<accession>A0A1Y0IQI7</accession>
<dbReference type="EMBL" id="CP021434">
    <property type="protein sequence ID" value="ARU61614.1"/>
    <property type="molecule type" value="Genomic_DNA"/>
</dbReference>
<keyword evidence="11" id="KW-1185">Reference proteome</keyword>
<dbReference type="CDD" id="cd06453">
    <property type="entry name" value="SufS_like"/>
    <property type="match status" value="1"/>
</dbReference>
<name>A0A1Y0IQI7_9BACL</name>
<dbReference type="Gene3D" id="3.90.1150.10">
    <property type="entry name" value="Aspartate Aminotransferase, domain 1"/>
    <property type="match status" value="1"/>
</dbReference>
<comment type="cofactor">
    <cofactor evidence="1 7">
        <name>pyridoxal 5'-phosphate</name>
        <dbReference type="ChEBI" id="CHEBI:597326"/>
    </cofactor>
</comment>
<dbReference type="InterPro" id="IPR000192">
    <property type="entry name" value="Aminotrans_V_dom"/>
</dbReference>
<dbReference type="InterPro" id="IPR015422">
    <property type="entry name" value="PyrdxlP-dep_Trfase_small"/>
</dbReference>
<proteinExistence type="inferred from homology"/>
<comment type="similarity">
    <text evidence="2 8">Belongs to the class-V pyridoxal-phosphate-dependent aminotransferase family. Csd subfamily.</text>
</comment>
<dbReference type="PANTHER" id="PTHR43586:SF8">
    <property type="entry name" value="CYSTEINE DESULFURASE 1, CHLOROPLASTIC"/>
    <property type="match status" value="1"/>
</dbReference>
<dbReference type="GO" id="GO:0006534">
    <property type="term" value="P:cysteine metabolic process"/>
    <property type="evidence" value="ECO:0007669"/>
    <property type="project" value="UniProtKB-UniRule"/>
</dbReference>
<evidence type="ECO:0000313" key="11">
    <source>
        <dbReference type="Proteomes" id="UP000195437"/>
    </source>
</evidence>
<comment type="catalytic activity">
    <reaction evidence="6 8">
        <text>(sulfur carrier)-H + L-cysteine = (sulfur carrier)-SH + L-alanine</text>
        <dbReference type="Rhea" id="RHEA:43892"/>
        <dbReference type="Rhea" id="RHEA-COMP:14737"/>
        <dbReference type="Rhea" id="RHEA-COMP:14739"/>
        <dbReference type="ChEBI" id="CHEBI:29917"/>
        <dbReference type="ChEBI" id="CHEBI:35235"/>
        <dbReference type="ChEBI" id="CHEBI:57972"/>
        <dbReference type="ChEBI" id="CHEBI:64428"/>
        <dbReference type="EC" id="2.8.1.7"/>
    </reaction>
</comment>